<reference evidence="4" key="1">
    <citation type="submission" date="2025-08" db="UniProtKB">
        <authorList>
            <consortium name="RefSeq"/>
        </authorList>
    </citation>
    <scope>IDENTIFICATION</scope>
    <source>
        <strain evidence="4">USDA-PBARC FA_bdor</strain>
        <tissue evidence="4">Whole organism</tissue>
    </source>
</reference>
<evidence type="ECO:0000256" key="1">
    <source>
        <dbReference type="SAM" id="MobiDB-lite"/>
    </source>
</evidence>
<dbReference type="RefSeq" id="XP_011307471.1">
    <property type="nucleotide sequence ID" value="XM_011309169.1"/>
</dbReference>
<accession>A0A9R1U561</accession>
<organism evidence="3 4">
    <name type="scientific">Fopius arisanus</name>
    <dbReference type="NCBI Taxonomy" id="64838"/>
    <lineage>
        <taxon>Eukaryota</taxon>
        <taxon>Metazoa</taxon>
        <taxon>Ecdysozoa</taxon>
        <taxon>Arthropoda</taxon>
        <taxon>Hexapoda</taxon>
        <taxon>Insecta</taxon>
        <taxon>Pterygota</taxon>
        <taxon>Neoptera</taxon>
        <taxon>Endopterygota</taxon>
        <taxon>Hymenoptera</taxon>
        <taxon>Apocrita</taxon>
        <taxon>Ichneumonoidea</taxon>
        <taxon>Braconidae</taxon>
        <taxon>Opiinae</taxon>
        <taxon>Fopius</taxon>
    </lineage>
</organism>
<proteinExistence type="predicted"/>
<gene>
    <name evidence="4" type="primary">LOC105269142</name>
</gene>
<feature type="signal peptide" evidence="2">
    <location>
        <begin position="1"/>
        <end position="21"/>
    </location>
</feature>
<feature type="region of interest" description="Disordered" evidence="1">
    <location>
        <begin position="117"/>
        <end position="146"/>
    </location>
</feature>
<dbReference type="GeneID" id="105269142"/>
<protein>
    <submittedName>
        <fullName evidence="4">Uncharacterized protein isoform X2</fullName>
    </submittedName>
</protein>
<evidence type="ECO:0000256" key="2">
    <source>
        <dbReference type="SAM" id="SignalP"/>
    </source>
</evidence>
<dbReference type="AlphaFoldDB" id="A0A9R1U561"/>
<evidence type="ECO:0000313" key="4">
    <source>
        <dbReference type="RefSeq" id="XP_011307471.1"/>
    </source>
</evidence>
<feature type="chain" id="PRO_5040121822" evidence="2">
    <location>
        <begin position="22"/>
        <end position="258"/>
    </location>
</feature>
<keyword evidence="2" id="KW-0732">Signal</keyword>
<evidence type="ECO:0000313" key="3">
    <source>
        <dbReference type="Proteomes" id="UP000694866"/>
    </source>
</evidence>
<sequence>MTATSLAFGLAVMTVICSVGGHPSKAKRTVILQQPLEIQVKESPGGRATKLIVESSKPVPETIDLHCTEVNKKSIKRARSPKVLVEVKDGQDPTNSKELPVIPLSELSEDWAAIFPKNADSNVPNENDSDPSKAKPSTNGSPTVVPDLLTNSTNPVLIQLVNNILYNLLRGIGANLTDIPLKDGSIGQPVTLIISPYPDGNLTFPNESCNCHCEKDKAFGMVASPCNEKNCLNQPSSFAKLFQGDNEPESNTSEVDKF</sequence>
<keyword evidence="3" id="KW-1185">Reference proteome</keyword>
<name>A0A9R1U561_9HYME</name>
<dbReference type="Proteomes" id="UP000694866">
    <property type="component" value="Unplaced"/>
</dbReference>